<dbReference type="WBParaSite" id="Gr19_v10_g224.t1">
    <property type="protein sequence ID" value="Gr19_v10_g224.t1"/>
    <property type="gene ID" value="Gr19_v10_g224"/>
</dbReference>
<proteinExistence type="predicted"/>
<dbReference type="AlphaFoldDB" id="A0A914HLI6"/>
<protein>
    <submittedName>
        <fullName evidence="3">Uncharacterized protein</fullName>
    </submittedName>
</protein>
<feature type="region of interest" description="Disordered" evidence="1">
    <location>
        <begin position="21"/>
        <end position="41"/>
    </location>
</feature>
<accession>A0A914HLI6</accession>
<evidence type="ECO:0000313" key="3">
    <source>
        <dbReference type="WBParaSite" id="Gr19_v10_g224.t1"/>
    </source>
</evidence>
<name>A0A914HLI6_GLORO</name>
<sequence>MIEFPTTRRRRLVVMNDATNIWDGKGITPPPPTSPGAPMFSEKWPNRTSKNHQIDLVMDGDEQMEGEGGRMEGIDEDGWHGMDWELTYSTKS</sequence>
<evidence type="ECO:0000313" key="2">
    <source>
        <dbReference type="Proteomes" id="UP000887572"/>
    </source>
</evidence>
<organism evidence="2 3">
    <name type="scientific">Globodera rostochiensis</name>
    <name type="common">Golden nematode worm</name>
    <name type="synonym">Heterodera rostochiensis</name>
    <dbReference type="NCBI Taxonomy" id="31243"/>
    <lineage>
        <taxon>Eukaryota</taxon>
        <taxon>Metazoa</taxon>
        <taxon>Ecdysozoa</taxon>
        <taxon>Nematoda</taxon>
        <taxon>Chromadorea</taxon>
        <taxon>Rhabditida</taxon>
        <taxon>Tylenchina</taxon>
        <taxon>Tylenchomorpha</taxon>
        <taxon>Tylenchoidea</taxon>
        <taxon>Heteroderidae</taxon>
        <taxon>Heteroderinae</taxon>
        <taxon>Globodera</taxon>
    </lineage>
</organism>
<keyword evidence="2" id="KW-1185">Reference proteome</keyword>
<dbReference type="Proteomes" id="UP000887572">
    <property type="component" value="Unplaced"/>
</dbReference>
<evidence type="ECO:0000256" key="1">
    <source>
        <dbReference type="SAM" id="MobiDB-lite"/>
    </source>
</evidence>
<reference evidence="3" key="1">
    <citation type="submission" date="2022-11" db="UniProtKB">
        <authorList>
            <consortium name="WormBaseParasite"/>
        </authorList>
    </citation>
    <scope>IDENTIFICATION</scope>
</reference>